<dbReference type="SUPFAM" id="SSF55729">
    <property type="entry name" value="Acyl-CoA N-acyltransferases (Nat)"/>
    <property type="match status" value="1"/>
</dbReference>
<feature type="domain" description="N-acetyltransferase" evidence="1">
    <location>
        <begin position="3"/>
        <end position="148"/>
    </location>
</feature>
<dbReference type="PROSITE" id="PS51186">
    <property type="entry name" value="GNAT"/>
    <property type="match status" value="1"/>
</dbReference>
<accession>A0ABQ1PH68</accession>
<proteinExistence type="predicted"/>
<evidence type="ECO:0000313" key="2">
    <source>
        <dbReference type="EMBL" id="GGC96748.1"/>
    </source>
</evidence>
<dbReference type="Proteomes" id="UP000630615">
    <property type="component" value="Unassembled WGS sequence"/>
</dbReference>
<organism evidence="2 3">
    <name type="scientific">Enterococcus wangshanyuanii</name>
    <dbReference type="NCBI Taxonomy" id="2005703"/>
    <lineage>
        <taxon>Bacteria</taxon>
        <taxon>Bacillati</taxon>
        <taxon>Bacillota</taxon>
        <taxon>Bacilli</taxon>
        <taxon>Lactobacillales</taxon>
        <taxon>Enterococcaceae</taxon>
        <taxon>Enterococcus</taxon>
    </lineage>
</organism>
<sequence length="148" mass="17045">MYLTLYNESHESLIANYCLSERKLRYVREPKIAVNDSQRFSVLAFEDELLVNFFTLHRCPDEPHGANALIVEDISTDYRHLRKGYATRALQLLPEFVKQHFPEVTHLILLITEDKNFTRSLCKYAGFEDTGNTSLSIGNGQVSFQTSI</sequence>
<comment type="caution">
    <text evidence="2">The sequence shown here is derived from an EMBL/GenBank/DDBJ whole genome shotgun (WGS) entry which is preliminary data.</text>
</comment>
<evidence type="ECO:0000313" key="3">
    <source>
        <dbReference type="Proteomes" id="UP000630615"/>
    </source>
</evidence>
<name>A0ABQ1PH68_9ENTE</name>
<dbReference type="RefSeq" id="WP_088270807.1">
    <property type="nucleotide sequence ID" value="NZ_BMKI01000007.1"/>
</dbReference>
<dbReference type="InterPro" id="IPR000182">
    <property type="entry name" value="GNAT_dom"/>
</dbReference>
<keyword evidence="3" id="KW-1185">Reference proteome</keyword>
<dbReference type="Gene3D" id="3.40.630.30">
    <property type="match status" value="1"/>
</dbReference>
<gene>
    <name evidence="2" type="ORF">GCM10011573_27890</name>
</gene>
<protein>
    <submittedName>
        <fullName evidence="2">N-acetyltransferase</fullName>
    </submittedName>
</protein>
<dbReference type="EMBL" id="BMKI01000007">
    <property type="protein sequence ID" value="GGC96748.1"/>
    <property type="molecule type" value="Genomic_DNA"/>
</dbReference>
<dbReference type="InterPro" id="IPR016181">
    <property type="entry name" value="Acyl_CoA_acyltransferase"/>
</dbReference>
<reference evidence="3" key="1">
    <citation type="journal article" date="2019" name="Int. J. Syst. Evol. Microbiol.">
        <title>The Global Catalogue of Microorganisms (GCM) 10K type strain sequencing project: providing services to taxonomists for standard genome sequencing and annotation.</title>
        <authorList>
            <consortium name="The Broad Institute Genomics Platform"/>
            <consortium name="The Broad Institute Genome Sequencing Center for Infectious Disease"/>
            <person name="Wu L."/>
            <person name="Ma J."/>
        </authorList>
    </citation>
    <scope>NUCLEOTIDE SEQUENCE [LARGE SCALE GENOMIC DNA]</scope>
    <source>
        <strain evidence="3">CGMCC 1.15942</strain>
    </source>
</reference>
<evidence type="ECO:0000259" key="1">
    <source>
        <dbReference type="PROSITE" id="PS51186"/>
    </source>
</evidence>